<keyword evidence="3" id="KW-1185">Reference proteome</keyword>
<reference evidence="2 3" key="1">
    <citation type="submission" date="2019-03" db="EMBL/GenBank/DDBJ databases">
        <title>Genomic Encyclopedia of Type Strains, Phase IV (KMG-IV): sequencing the most valuable type-strain genomes for metagenomic binning, comparative biology and taxonomic classification.</title>
        <authorList>
            <person name="Goeker M."/>
        </authorList>
    </citation>
    <scope>NUCLEOTIDE SEQUENCE [LARGE SCALE GENOMIC DNA]</scope>
    <source>
        <strain evidence="2 3">DSM 100059</strain>
    </source>
</reference>
<protein>
    <submittedName>
        <fullName evidence="2">Uncharacterized protein</fullName>
    </submittedName>
</protein>
<gene>
    <name evidence="2" type="ORF">EDB95_0034</name>
</gene>
<dbReference type="Proteomes" id="UP000294498">
    <property type="component" value="Unassembled WGS sequence"/>
</dbReference>
<name>A0A4R8DMW6_9BACT</name>
<evidence type="ECO:0000313" key="3">
    <source>
        <dbReference type="Proteomes" id="UP000294498"/>
    </source>
</evidence>
<evidence type="ECO:0000256" key="1">
    <source>
        <dbReference type="SAM" id="MobiDB-lite"/>
    </source>
</evidence>
<feature type="region of interest" description="Disordered" evidence="1">
    <location>
        <begin position="41"/>
        <end position="63"/>
    </location>
</feature>
<comment type="caution">
    <text evidence="2">The sequence shown here is derived from an EMBL/GenBank/DDBJ whole genome shotgun (WGS) entry which is preliminary data.</text>
</comment>
<dbReference type="AlphaFoldDB" id="A0A4R8DMW6"/>
<sequence length="63" mass="7095">MYLKEPSPYLHSIRPIRQLQIISPALVHFDANVTLQPHVPELQEIGRSRPTTTSRTAKSSISS</sequence>
<organism evidence="2 3">
    <name type="scientific">Dinghuibacter silviterrae</name>
    <dbReference type="NCBI Taxonomy" id="1539049"/>
    <lineage>
        <taxon>Bacteria</taxon>
        <taxon>Pseudomonadati</taxon>
        <taxon>Bacteroidota</taxon>
        <taxon>Chitinophagia</taxon>
        <taxon>Chitinophagales</taxon>
        <taxon>Chitinophagaceae</taxon>
        <taxon>Dinghuibacter</taxon>
    </lineage>
</organism>
<accession>A0A4R8DMW6</accession>
<proteinExistence type="predicted"/>
<dbReference type="EMBL" id="SODV01000001">
    <property type="protein sequence ID" value="TDW99027.1"/>
    <property type="molecule type" value="Genomic_DNA"/>
</dbReference>
<evidence type="ECO:0000313" key="2">
    <source>
        <dbReference type="EMBL" id="TDW99027.1"/>
    </source>
</evidence>
<feature type="compositionally biased region" description="Polar residues" evidence="1">
    <location>
        <begin position="49"/>
        <end position="63"/>
    </location>
</feature>